<dbReference type="AlphaFoldDB" id="A0AAE7ZYU4"/>
<dbReference type="InterPro" id="IPR052021">
    <property type="entry name" value="Type-I_RS_S_subunit"/>
</dbReference>
<dbReference type="RefSeq" id="WP_117754120.1">
    <property type="nucleotide sequence ID" value="NZ_QSAI01000001.1"/>
</dbReference>
<dbReference type="PANTHER" id="PTHR30408:SF13">
    <property type="entry name" value="TYPE I RESTRICTION ENZYME HINDI SPECIFICITY SUBUNIT"/>
    <property type="match status" value="1"/>
</dbReference>
<dbReference type="Pfam" id="PF01420">
    <property type="entry name" value="Methylase_S"/>
    <property type="match status" value="1"/>
</dbReference>
<accession>A0AAE7ZYU4</accession>
<name>A0AAE7ZYU4_PHOVU</name>
<feature type="domain" description="Type I restriction modification DNA specificity" evidence="4">
    <location>
        <begin position="31"/>
        <end position="177"/>
    </location>
</feature>
<evidence type="ECO:0000313" key="6">
    <source>
        <dbReference type="Proteomes" id="UP000285469"/>
    </source>
</evidence>
<dbReference type="InterPro" id="IPR000055">
    <property type="entry name" value="Restrct_endonuc_typeI_TRD"/>
</dbReference>
<dbReference type="PANTHER" id="PTHR30408">
    <property type="entry name" value="TYPE-1 RESTRICTION ENZYME ECOKI SPECIFICITY PROTEIN"/>
    <property type="match status" value="1"/>
</dbReference>
<dbReference type="GO" id="GO:0009307">
    <property type="term" value="P:DNA restriction-modification system"/>
    <property type="evidence" value="ECO:0007669"/>
    <property type="project" value="UniProtKB-KW"/>
</dbReference>
<dbReference type="GO" id="GO:0003677">
    <property type="term" value="F:DNA binding"/>
    <property type="evidence" value="ECO:0007669"/>
    <property type="project" value="UniProtKB-KW"/>
</dbReference>
<evidence type="ECO:0000256" key="2">
    <source>
        <dbReference type="ARBA" id="ARBA00022747"/>
    </source>
</evidence>
<dbReference type="Proteomes" id="UP000285469">
    <property type="component" value="Unassembled WGS sequence"/>
</dbReference>
<keyword evidence="2" id="KW-0680">Restriction system</keyword>
<reference evidence="5 6" key="1">
    <citation type="submission" date="2018-08" db="EMBL/GenBank/DDBJ databases">
        <title>A genome reference for cultivated species of the human gut microbiota.</title>
        <authorList>
            <person name="Zou Y."/>
            <person name="Xue W."/>
            <person name="Luo G."/>
        </authorList>
    </citation>
    <scope>NUCLEOTIDE SEQUENCE [LARGE SCALE GENOMIC DNA]</scope>
    <source>
        <strain evidence="5 6">AF12-25</strain>
    </source>
</reference>
<dbReference type="SUPFAM" id="SSF116734">
    <property type="entry name" value="DNA methylase specificity domain"/>
    <property type="match status" value="1"/>
</dbReference>
<evidence type="ECO:0000256" key="1">
    <source>
        <dbReference type="ARBA" id="ARBA00010923"/>
    </source>
</evidence>
<comment type="similarity">
    <text evidence="1">Belongs to the type-I restriction system S methylase family.</text>
</comment>
<organism evidence="5 6">
    <name type="scientific">Phocaeicola vulgatus</name>
    <name type="common">Bacteroides vulgatus</name>
    <dbReference type="NCBI Taxonomy" id="821"/>
    <lineage>
        <taxon>Bacteria</taxon>
        <taxon>Pseudomonadati</taxon>
        <taxon>Bacteroidota</taxon>
        <taxon>Bacteroidia</taxon>
        <taxon>Bacteroidales</taxon>
        <taxon>Bacteroidaceae</taxon>
        <taxon>Phocaeicola</taxon>
    </lineage>
</organism>
<evidence type="ECO:0000256" key="3">
    <source>
        <dbReference type="ARBA" id="ARBA00023125"/>
    </source>
</evidence>
<dbReference type="Gene3D" id="3.90.220.20">
    <property type="entry name" value="DNA methylase specificity domains"/>
    <property type="match status" value="1"/>
</dbReference>
<gene>
    <name evidence="5" type="ORF">DWV70_00095</name>
</gene>
<dbReference type="Gene3D" id="1.10.287.1120">
    <property type="entry name" value="Bipartite methylase S protein"/>
    <property type="match status" value="1"/>
</dbReference>
<keyword evidence="5" id="KW-0255">Endonuclease</keyword>
<keyword evidence="3" id="KW-0238">DNA-binding</keyword>
<dbReference type="EMBL" id="QSAI01000001">
    <property type="protein sequence ID" value="RGW50642.1"/>
    <property type="molecule type" value="Genomic_DNA"/>
</dbReference>
<protein>
    <submittedName>
        <fullName evidence="5">Restriction endonuclease subunit S</fullName>
    </submittedName>
</protein>
<sequence length="197" mass="22271">MNKCLLIADLQNKQSLIKGIAQHCIKATSGITYVKLGDICQITTGKLDANAQVDNGIYPFFTCAEQPFKIDNFAFDTEALLISGNGANLGYINYYKGKFNAYQRTYVLDLFSENIQYIKWALKVLLPKRIAIEKSSSNTPYIVLSTLTDLRLPIPNKSNQCHIAKLMQSLERKLSSQIALNGSYNKLKQYLLRQMFI</sequence>
<keyword evidence="5" id="KW-0540">Nuclease</keyword>
<keyword evidence="5" id="KW-0378">Hydrolase</keyword>
<evidence type="ECO:0000313" key="5">
    <source>
        <dbReference type="EMBL" id="RGW50642.1"/>
    </source>
</evidence>
<comment type="caution">
    <text evidence="5">The sequence shown here is derived from an EMBL/GenBank/DDBJ whole genome shotgun (WGS) entry which is preliminary data.</text>
</comment>
<evidence type="ECO:0000259" key="4">
    <source>
        <dbReference type="Pfam" id="PF01420"/>
    </source>
</evidence>
<dbReference type="InterPro" id="IPR044946">
    <property type="entry name" value="Restrct_endonuc_typeI_TRD_sf"/>
</dbReference>
<proteinExistence type="inferred from homology"/>
<dbReference type="GO" id="GO:0004519">
    <property type="term" value="F:endonuclease activity"/>
    <property type="evidence" value="ECO:0007669"/>
    <property type="project" value="UniProtKB-KW"/>
</dbReference>